<feature type="binding site" evidence="3">
    <location>
        <position position="168"/>
    </location>
    <ligand>
        <name>Mn(2+)</name>
        <dbReference type="ChEBI" id="CHEBI:29035"/>
        <label>2</label>
    </ligand>
</feature>
<dbReference type="Gene3D" id="3.40.630.10">
    <property type="entry name" value="Zn peptidases"/>
    <property type="match status" value="1"/>
</dbReference>
<protein>
    <submittedName>
        <fullName evidence="5">Peptidase m20</fullName>
    </submittedName>
</protein>
<gene>
    <name evidence="5" type="primary">Contig6015.g6437</name>
    <name evidence="5" type="ORF">STYLEM_1884</name>
</gene>
<organism evidence="5 6">
    <name type="scientific">Stylonychia lemnae</name>
    <name type="common">Ciliate</name>
    <dbReference type="NCBI Taxonomy" id="5949"/>
    <lineage>
        <taxon>Eukaryota</taxon>
        <taxon>Sar</taxon>
        <taxon>Alveolata</taxon>
        <taxon>Ciliophora</taxon>
        <taxon>Intramacronucleata</taxon>
        <taxon>Spirotrichea</taxon>
        <taxon>Stichotrichia</taxon>
        <taxon>Sporadotrichida</taxon>
        <taxon>Oxytrichidae</taxon>
        <taxon>Stylonychinae</taxon>
        <taxon>Stylonychia</taxon>
    </lineage>
</organism>
<keyword evidence="3" id="KW-0464">Manganese</keyword>
<evidence type="ECO:0000313" key="6">
    <source>
        <dbReference type="Proteomes" id="UP000039865"/>
    </source>
</evidence>
<dbReference type="PIRSF" id="PIRSF005962">
    <property type="entry name" value="Pept_M20D_amidohydro"/>
    <property type="match status" value="1"/>
</dbReference>
<comment type="similarity">
    <text evidence="1">Belongs to the peptidase M20 family.</text>
</comment>
<dbReference type="SUPFAM" id="SSF55031">
    <property type="entry name" value="Bacterial exopeptidase dimerisation domain"/>
    <property type="match status" value="1"/>
</dbReference>
<reference evidence="5 6" key="1">
    <citation type="submission" date="2014-06" db="EMBL/GenBank/DDBJ databases">
        <authorList>
            <person name="Swart Estienne"/>
        </authorList>
    </citation>
    <scope>NUCLEOTIDE SEQUENCE [LARGE SCALE GENOMIC DNA]</scope>
    <source>
        <strain evidence="5 6">130c</strain>
    </source>
</reference>
<evidence type="ECO:0000256" key="3">
    <source>
        <dbReference type="PIRSR" id="PIRSR005962-1"/>
    </source>
</evidence>
<dbReference type="EMBL" id="CCKQ01001811">
    <property type="protein sequence ID" value="CDW72917.1"/>
    <property type="molecule type" value="Genomic_DNA"/>
</dbReference>
<feature type="domain" description="Peptidase M20 dimerisation" evidence="4">
    <location>
        <begin position="212"/>
        <end position="311"/>
    </location>
</feature>
<evidence type="ECO:0000256" key="2">
    <source>
        <dbReference type="ARBA" id="ARBA00022801"/>
    </source>
</evidence>
<dbReference type="InterPro" id="IPR017439">
    <property type="entry name" value="Amidohydrolase"/>
</dbReference>
<feature type="binding site" evidence="3">
    <location>
        <position position="192"/>
    </location>
    <ligand>
        <name>Mn(2+)</name>
        <dbReference type="ChEBI" id="CHEBI:29035"/>
        <label>2</label>
    </ligand>
</feature>
<dbReference type="SUPFAM" id="SSF53187">
    <property type="entry name" value="Zn-dependent exopeptidases"/>
    <property type="match status" value="1"/>
</dbReference>
<dbReference type="PANTHER" id="PTHR11014">
    <property type="entry name" value="PEPTIDASE M20 FAMILY MEMBER"/>
    <property type="match status" value="1"/>
</dbReference>
<dbReference type="AlphaFoldDB" id="A0A077ZSR1"/>
<sequence>MQSLDKISYVQPPNWKELHHELMKANGANIDELTNLRQDIHKHAEGQYEEVRTSALIVEQLKKYGLDESSIRRVAVTGLEVSIQGSKAVSENDREGPKMIAIRADMDALKMPENNKEIPYHTITEWAHMCGHDGHVAILLAAAEVLIKSRDRIPENKTVKLFFQPAEEGGAGAKRMVNDGVLEGVEEVYGLHNSPLCPAGEIRVKSGTMMAGACGVKITVNGKGGHGFMPENVNDCVSAACYIHTELHTIKSRMIASSENFVLTICTINGGTAMNVFADSCVMTGTIRSFTPQVMDAVRAKVVQIAENTAKSFGCIAEVQFQGDDTTALPVINTEIETNHVIRLGKQIFGEDKVSDKGLPIAGSEDFSFFLQERPGCFFGLGMAEATKFNRMNHTSDYDFNDSIIASGGLFWVRLVEDRLNTQIIQ</sequence>
<dbReference type="CDD" id="cd03886">
    <property type="entry name" value="M20_Acy1"/>
    <property type="match status" value="1"/>
</dbReference>
<dbReference type="InterPro" id="IPR036264">
    <property type="entry name" value="Bact_exopeptidase_dim_dom"/>
</dbReference>
<evidence type="ECO:0000256" key="1">
    <source>
        <dbReference type="ARBA" id="ARBA00006153"/>
    </source>
</evidence>
<dbReference type="OMA" id="PGFFVWM"/>
<name>A0A077ZSR1_STYLE</name>
<proteinExistence type="inferred from homology"/>
<dbReference type="GO" id="GO:0016787">
    <property type="term" value="F:hydrolase activity"/>
    <property type="evidence" value="ECO:0007669"/>
    <property type="project" value="UniProtKB-KW"/>
</dbReference>
<dbReference type="InterPro" id="IPR002933">
    <property type="entry name" value="Peptidase_M20"/>
</dbReference>
<comment type="cofactor">
    <cofactor evidence="3">
        <name>Mn(2+)</name>
        <dbReference type="ChEBI" id="CHEBI:29035"/>
    </cofactor>
    <text evidence="3">The Mn(2+) ion enhances activity.</text>
</comment>
<dbReference type="FunFam" id="3.30.70.360:FF:000001">
    <property type="entry name" value="N-acetyldiaminopimelate deacetylase"/>
    <property type="match status" value="1"/>
</dbReference>
<dbReference type="InParanoid" id="A0A077ZSR1"/>
<dbReference type="PANTHER" id="PTHR11014:SF63">
    <property type="entry name" value="METALLOPEPTIDASE, PUTATIVE (AFU_ORTHOLOGUE AFUA_6G09600)-RELATED"/>
    <property type="match status" value="1"/>
</dbReference>
<accession>A0A077ZSR1</accession>
<feature type="binding site" evidence="3">
    <location>
        <position position="130"/>
    </location>
    <ligand>
        <name>Mn(2+)</name>
        <dbReference type="ChEBI" id="CHEBI:29035"/>
        <label>2</label>
    </ligand>
</feature>
<keyword evidence="3" id="KW-0479">Metal-binding</keyword>
<evidence type="ECO:0000313" key="5">
    <source>
        <dbReference type="EMBL" id="CDW72917.1"/>
    </source>
</evidence>
<keyword evidence="6" id="KW-1185">Reference proteome</keyword>
<keyword evidence="2" id="KW-0378">Hydrolase</keyword>
<dbReference type="Gene3D" id="3.30.70.360">
    <property type="match status" value="1"/>
</dbReference>
<dbReference type="OrthoDB" id="6119954at2759"/>
<dbReference type="GO" id="GO:0046872">
    <property type="term" value="F:metal ion binding"/>
    <property type="evidence" value="ECO:0007669"/>
    <property type="project" value="UniProtKB-KW"/>
</dbReference>
<dbReference type="Pfam" id="PF01546">
    <property type="entry name" value="Peptidase_M20"/>
    <property type="match status" value="1"/>
</dbReference>
<feature type="binding site" evidence="3">
    <location>
        <position position="394"/>
    </location>
    <ligand>
        <name>Mn(2+)</name>
        <dbReference type="ChEBI" id="CHEBI:29035"/>
        <label>2</label>
    </ligand>
</feature>
<dbReference type="InterPro" id="IPR011650">
    <property type="entry name" value="Peptidase_M20_dimer"/>
</dbReference>
<dbReference type="Pfam" id="PF07687">
    <property type="entry name" value="M20_dimer"/>
    <property type="match status" value="1"/>
</dbReference>
<evidence type="ECO:0000259" key="4">
    <source>
        <dbReference type="Pfam" id="PF07687"/>
    </source>
</evidence>
<dbReference type="Proteomes" id="UP000039865">
    <property type="component" value="Unassembled WGS sequence"/>
</dbReference>
<feature type="binding site" evidence="3">
    <location>
        <position position="132"/>
    </location>
    <ligand>
        <name>Mn(2+)</name>
        <dbReference type="ChEBI" id="CHEBI:29035"/>
        <label>2</label>
    </ligand>
</feature>
<dbReference type="NCBIfam" id="TIGR01891">
    <property type="entry name" value="amidohydrolases"/>
    <property type="match status" value="1"/>
</dbReference>